<evidence type="ECO:0000313" key="3">
    <source>
        <dbReference type="EMBL" id="OTQ11386.1"/>
    </source>
</evidence>
<name>A0A242NHR0_9GAMM</name>
<evidence type="ECO:0000313" key="4">
    <source>
        <dbReference type="Proteomes" id="UP000194800"/>
    </source>
</evidence>
<dbReference type="RefSeq" id="WP_086272179.1">
    <property type="nucleotide sequence ID" value="NZ_MZNE01000024.1"/>
</dbReference>
<dbReference type="EMBL" id="NART01000006">
    <property type="protein sequence ID" value="OTQ11386.1"/>
    <property type="molecule type" value="Genomic_DNA"/>
</dbReference>
<gene>
    <name evidence="3" type="ORF">B6C91_02505</name>
    <name evidence="2" type="ORF">B6D08_07480</name>
</gene>
<evidence type="ECO:0000313" key="5">
    <source>
        <dbReference type="Proteomes" id="UP000194977"/>
    </source>
</evidence>
<sequence length="285" mass="32958">MKKQTLPCSITLCTLLLSPTVMALNCGEDPAQNRVQANNYIFQILDFIDLPVQGIKHEVRTSTTIINNRNESTAKHSLNYDENGLITQSQYILYSDDNKRVYSENLQKTAVGWENFIEDLEYKTSSIIQFKTDEQGKIVESQQAKKALDFIFTETDSYQYDSNNCLISKQVKWKVKGIDDKGKFTGVDQNGASAYTFNYQQQQLAKVLYQFSNNTQNESNFSYQYDNNYRLTAIQSAYLSASKDVVNYTTQFLTFDDKNDWLTATKIRQDQKNKQTNIVREITYY</sequence>
<proteinExistence type="predicted"/>
<dbReference type="Proteomes" id="UP000194800">
    <property type="component" value="Unassembled WGS sequence"/>
</dbReference>
<dbReference type="OrthoDB" id="7054943at2"/>
<protein>
    <recommendedName>
        <fullName evidence="6">DUF4595 domain-containing protein</fullName>
    </recommendedName>
</protein>
<keyword evidence="1" id="KW-0732">Signal</keyword>
<keyword evidence="4" id="KW-1185">Reference proteome</keyword>
<organism evidence="2 5">
    <name type="scientific">Gilliamella apicola</name>
    <dbReference type="NCBI Taxonomy" id="1196095"/>
    <lineage>
        <taxon>Bacteria</taxon>
        <taxon>Pseudomonadati</taxon>
        <taxon>Pseudomonadota</taxon>
        <taxon>Gammaproteobacteria</taxon>
        <taxon>Orbales</taxon>
        <taxon>Orbaceae</taxon>
        <taxon>Gilliamella</taxon>
    </lineage>
</organism>
<evidence type="ECO:0008006" key="6">
    <source>
        <dbReference type="Google" id="ProtNLM"/>
    </source>
</evidence>
<comment type="caution">
    <text evidence="2">The sequence shown here is derived from an EMBL/GenBank/DDBJ whole genome shotgun (WGS) entry which is preliminary data.</text>
</comment>
<feature type="chain" id="PRO_5012421757" description="DUF4595 domain-containing protein" evidence="1">
    <location>
        <begin position="24"/>
        <end position="285"/>
    </location>
</feature>
<dbReference type="Proteomes" id="UP000194977">
    <property type="component" value="Unassembled WGS sequence"/>
</dbReference>
<evidence type="ECO:0000256" key="1">
    <source>
        <dbReference type="SAM" id="SignalP"/>
    </source>
</evidence>
<evidence type="ECO:0000313" key="2">
    <source>
        <dbReference type="EMBL" id="OTP99515.1"/>
    </source>
</evidence>
<accession>A0A242NHR0</accession>
<reference evidence="4 5" key="1">
    <citation type="submission" date="2017-03" db="EMBL/GenBank/DDBJ databases">
        <title>Comparative genomics of honeybee gut symbionts reveal geographically distinct and subgroup specific antibiotic resistance.</title>
        <authorList>
            <person name="Ludvigsen J."/>
            <person name="Porcellato D."/>
            <person name="Labee-Lund T.M."/>
            <person name="Amdam G.V."/>
            <person name="Rudi K."/>
        </authorList>
    </citation>
    <scope>NUCLEOTIDE SEQUENCE [LARGE SCALE GENOMIC DNA]</scope>
    <source>
        <strain evidence="2 5">A-7-12</strain>
        <strain evidence="3 4">A-9-12</strain>
    </source>
</reference>
<dbReference type="EMBL" id="NARP01000016">
    <property type="protein sequence ID" value="OTP99515.1"/>
    <property type="molecule type" value="Genomic_DNA"/>
</dbReference>
<dbReference type="AlphaFoldDB" id="A0A242NHR0"/>
<feature type="signal peptide" evidence="1">
    <location>
        <begin position="1"/>
        <end position="23"/>
    </location>
</feature>